<dbReference type="PANTHER" id="PTHR33112:SF16">
    <property type="entry name" value="HETEROKARYON INCOMPATIBILITY DOMAIN-CONTAINING PROTEIN"/>
    <property type="match status" value="1"/>
</dbReference>
<dbReference type="OrthoDB" id="5125733at2759"/>
<name>A0A409WA39_9AGAR</name>
<dbReference type="EMBL" id="NHYE01005268">
    <property type="protein sequence ID" value="PPQ75349.1"/>
    <property type="molecule type" value="Genomic_DNA"/>
</dbReference>
<evidence type="ECO:0000313" key="2">
    <source>
        <dbReference type="EMBL" id="PPQ75349.1"/>
    </source>
</evidence>
<organism evidence="2 3">
    <name type="scientific">Gymnopilus dilepis</name>
    <dbReference type="NCBI Taxonomy" id="231916"/>
    <lineage>
        <taxon>Eukaryota</taxon>
        <taxon>Fungi</taxon>
        <taxon>Dikarya</taxon>
        <taxon>Basidiomycota</taxon>
        <taxon>Agaricomycotina</taxon>
        <taxon>Agaricomycetes</taxon>
        <taxon>Agaricomycetidae</taxon>
        <taxon>Agaricales</taxon>
        <taxon>Agaricineae</taxon>
        <taxon>Hymenogastraceae</taxon>
        <taxon>Gymnopilus</taxon>
    </lineage>
</organism>
<evidence type="ECO:0000259" key="1">
    <source>
        <dbReference type="Pfam" id="PF06985"/>
    </source>
</evidence>
<reference evidence="2 3" key="1">
    <citation type="journal article" date="2018" name="Evol. Lett.">
        <title>Horizontal gene cluster transfer increased hallucinogenic mushroom diversity.</title>
        <authorList>
            <person name="Reynolds H.T."/>
            <person name="Vijayakumar V."/>
            <person name="Gluck-Thaler E."/>
            <person name="Korotkin H.B."/>
            <person name="Matheny P.B."/>
            <person name="Slot J.C."/>
        </authorList>
    </citation>
    <scope>NUCLEOTIDE SEQUENCE [LARGE SCALE GENOMIC DNA]</scope>
    <source>
        <strain evidence="2 3">SRW20</strain>
    </source>
</reference>
<feature type="domain" description="Heterokaryon incompatibility" evidence="1">
    <location>
        <begin position="190"/>
        <end position="342"/>
    </location>
</feature>
<accession>A0A409WA39</accession>
<dbReference type="InterPro" id="IPR010730">
    <property type="entry name" value="HET"/>
</dbReference>
<dbReference type="Proteomes" id="UP000284706">
    <property type="component" value="Unassembled WGS sequence"/>
</dbReference>
<dbReference type="Pfam" id="PF06985">
    <property type="entry name" value="HET"/>
    <property type="match status" value="1"/>
</dbReference>
<sequence length="683" mass="77494">MTPPPNNPLALVCSACRTGPFSYENFRNAVSKGHYTDTSGYVYTRTWKQIVQSIDKEACAWCRIVRRTRDGLPGDKFPPADKQDVEVRIQIENGARKGINIYLDGFKAVGYSIWSQPGDAAIKEIGKEFSLFKKEPYADYQRAKECIKACSDHEHCNTIEDTYLPTRVIDCSNPSKPRLVETNRKIKGHYCTLSYAWGGEQHQKTTKANLGTYVKGINVPLPQTIADAIYVTNQIGCKYLWVDALCIIQDSDEDKVKELADMAHIYSDSYVTISALSAFRADQGFLPDARPPDILPYFVEGSKTPSRMSAEFDIPRQTPGLGKYETVVMYRPLDERGWCLQESALAPRRLIFQPPHVSFKCRSFGERNITRPTPLDITSQSESTPYPIDDHILFPTNKGTDLTAKESDLRERWRKILWDYSERKITVASDKFVALAGVAEIFERVSKDKYIAGLWKRTFMDDLLWEIWAPAGPEETFLPRPPKYRAPTWSWASVDAKLHLEVYKPTSADASYEAEILACNVTPKNRIHPLGEIVDAKLTLKAKIHPLMRNGKKCTFTVVKGQRFGDRFVSNATTWKCIPPQGNCLEPVGSKKKGDDGDEERVKGITFDSEEGTAPAPPLDFHVLALRAGRKWRNQGDWMQGFLVVRVEGEANQYRRVAKLDLMYEFQWPDWFDATPLKTVVLV</sequence>
<protein>
    <recommendedName>
        <fullName evidence="1">Heterokaryon incompatibility domain-containing protein</fullName>
    </recommendedName>
</protein>
<gene>
    <name evidence="2" type="ORF">CVT26_015155</name>
</gene>
<proteinExistence type="predicted"/>
<dbReference type="AlphaFoldDB" id="A0A409WA39"/>
<comment type="caution">
    <text evidence="2">The sequence shown here is derived from an EMBL/GenBank/DDBJ whole genome shotgun (WGS) entry which is preliminary data.</text>
</comment>
<dbReference type="InParanoid" id="A0A409WA39"/>
<keyword evidence="3" id="KW-1185">Reference proteome</keyword>
<evidence type="ECO:0000313" key="3">
    <source>
        <dbReference type="Proteomes" id="UP000284706"/>
    </source>
</evidence>
<dbReference type="PANTHER" id="PTHR33112">
    <property type="entry name" value="DOMAIN PROTEIN, PUTATIVE-RELATED"/>
    <property type="match status" value="1"/>
</dbReference>
<dbReference type="STRING" id="231916.A0A409WA39"/>